<feature type="transmembrane region" description="Helical" evidence="5">
    <location>
        <begin position="91"/>
        <end position="108"/>
    </location>
</feature>
<evidence type="ECO:0000256" key="4">
    <source>
        <dbReference type="ARBA" id="ARBA00023136"/>
    </source>
</evidence>
<dbReference type="PANTHER" id="PTHR32322">
    <property type="entry name" value="INNER MEMBRANE TRANSPORTER"/>
    <property type="match status" value="1"/>
</dbReference>
<feature type="transmembrane region" description="Helical" evidence="5">
    <location>
        <begin position="147"/>
        <end position="167"/>
    </location>
</feature>
<dbReference type="OrthoDB" id="9776210at2"/>
<keyword evidence="4 5" id="KW-0472">Membrane</keyword>
<keyword evidence="3 5" id="KW-1133">Transmembrane helix</keyword>
<dbReference type="GO" id="GO:0016020">
    <property type="term" value="C:membrane"/>
    <property type="evidence" value="ECO:0007669"/>
    <property type="project" value="UniProtKB-SubCell"/>
</dbReference>
<dbReference type="STRING" id="207949.RED65_12024"/>
<feature type="domain" description="EamA" evidence="6">
    <location>
        <begin position="151"/>
        <end position="289"/>
    </location>
</feature>
<protein>
    <submittedName>
        <fullName evidence="7">Membrane protein</fullName>
    </submittedName>
</protein>
<dbReference type="HOGENOM" id="CLU_033863_5_1_6"/>
<evidence type="ECO:0000256" key="1">
    <source>
        <dbReference type="ARBA" id="ARBA00004141"/>
    </source>
</evidence>
<dbReference type="Pfam" id="PF00892">
    <property type="entry name" value="EamA"/>
    <property type="match status" value="2"/>
</dbReference>
<feature type="transmembrane region" description="Helical" evidence="5">
    <location>
        <begin position="251"/>
        <end position="269"/>
    </location>
</feature>
<feature type="transmembrane region" description="Helical" evidence="5">
    <location>
        <begin position="275"/>
        <end position="292"/>
    </location>
</feature>
<keyword evidence="8" id="KW-1185">Reference proteome</keyword>
<feature type="transmembrane region" description="Helical" evidence="5">
    <location>
        <begin position="37"/>
        <end position="55"/>
    </location>
</feature>
<feature type="transmembrane region" description="Helical" evidence="5">
    <location>
        <begin position="218"/>
        <end position="239"/>
    </location>
</feature>
<proteinExistence type="predicted"/>
<reference evidence="7 8" key="1">
    <citation type="submission" date="2006-03" db="EMBL/GenBank/DDBJ databases">
        <authorList>
            <person name="Pinhassi J."/>
            <person name="Pedros-Alio C."/>
            <person name="Ferriera S."/>
            <person name="Johnson J."/>
            <person name="Kravitz S."/>
            <person name="Halpern A."/>
            <person name="Remington K."/>
            <person name="Beeson K."/>
            <person name="Tran B."/>
            <person name="Rogers Y.-H."/>
            <person name="Friedman R."/>
            <person name="Venter J.C."/>
        </authorList>
    </citation>
    <scope>NUCLEOTIDE SEQUENCE [LARGE SCALE GENOMIC DNA]</scope>
    <source>
        <strain evidence="7 8">RED65</strain>
    </source>
</reference>
<dbReference type="PANTHER" id="PTHR32322:SF14">
    <property type="entry name" value="PROTEIN PAGO"/>
    <property type="match status" value="1"/>
</dbReference>
<name>Q1N3S8_9GAMM</name>
<evidence type="ECO:0000259" key="6">
    <source>
        <dbReference type="Pfam" id="PF00892"/>
    </source>
</evidence>
<feature type="transmembrane region" description="Helical" evidence="5">
    <location>
        <begin position="120"/>
        <end position="141"/>
    </location>
</feature>
<dbReference type="InterPro" id="IPR050638">
    <property type="entry name" value="AA-Vitamin_Transporters"/>
</dbReference>
<feature type="domain" description="EamA" evidence="6">
    <location>
        <begin position="8"/>
        <end position="136"/>
    </location>
</feature>
<evidence type="ECO:0000256" key="2">
    <source>
        <dbReference type="ARBA" id="ARBA00022692"/>
    </source>
</evidence>
<feature type="transmembrane region" description="Helical" evidence="5">
    <location>
        <begin position="188"/>
        <end position="206"/>
    </location>
</feature>
<evidence type="ECO:0000256" key="5">
    <source>
        <dbReference type="SAM" id="Phobius"/>
    </source>
</evidence>
<dbReference type="AlphaFoldDB" id="Q1N3S8"/>
<dbReference type="EMBL" id="AAQH01000004">
    <property type="protein sequence ID" value="EAT12796.1"/>
    <property type="molecule type" value="Genomic_DNA"/>
</dbReference>
<evidence type="ECO:0000313" key="7">
    <source>
        <dbReference type="EMBL" id="EAT12796.1"/>
    </source>
</evidence>
<dbReference type="Proteomes" id="UP000004263">
    <property type="component" value="Unassembled WGS sequence"/>
</dbReference>
<dbReference type="InterPro" id="IPR037185">
    <property type="entry name" value="EmrE-like"/>
</dbReference>
<accession>Q1N3S8</accession>
<keyword evidence="2 5" id="KW-0812">Transmembrane</keyword>
<evidence type="ECO:0000313" key="8">
    <source>
        <dbReference type="Proteomes" id="UP000004263"/>
    </source>
</evidence>
<feature type="transmembrane region" description="Helical" evidence="5">
    <location>
        <begin position="67"/>
        <end position="85"/>
    </location>
</feature>
<evidence type="ECO:0000256" key="3">
    <source>
        <dbReference type="ARBA" id="ARBA00022989"/>
    </source>
</evidence>
<comment type="subcellular location">
    <subcellularLocation>
        <location evidence="1">Membrane</location>
        <topology evidence="1">Multi-pass membrane protein</topology>
    </subcellularLocation>
</comment>
<sequence length="306" mass="33188">MLPVIAVYAAVVLIWSTTPLAIRLSVDSVDFVQGSALRMWISLALCLLLLPLFRLKLSFNKLAMQRYMASALGICFAMLCVYWSAQTLPSGLIAVLWGLTPILVSLQSRCLIAGTRLDGLRLLSMAIAVLGLYVIFAQQIALSPTMAVALAVLLLAVNFHSLSAVLLQKLQLKQQSSEDERMHPLVQTTGGLLVSAPIYAIVWLLMSGPLPEVMSWTSIGAIAYLSIIGSAVGFIGYFYLLTKMSAADASLITLMTPVIALFLGTSIANETLSDRTLMGAGIILFALFIYHLKNIRLVLVRLAQKD</sequence>
<dbReference type="SUPFAM" id="SSF103481">
    <property type="entry name" value="Multidrug resistance efflux transporter EmrE"/>
    <property type="match status" value="2"/>
</dbReference>
<organism evidence="7 8">
    <name type="scientific">Bermanella marisrubri</name>
    <dbReference type="NCBI Taxonomy" id="207949"/>
    <lineage>
        <taxon>Bacteria</taxon>
        <taxon>Pseudomonadati</taxon>
        <taxon>Pseudomonadota</taxon>
        <taxon>Gammaproteobacteria</taxon>
        <taxon>Oceanospirillales</taxon>
        <taxon>Oceanospirillaceae</taxon>
        <taxon>Bermanella</taxon>
    </lineage>
</organism>
<comment type="caution">
    <text evidence="7">The sequence shown here is derived from an EMBL/GenBank/DDBJ whole genome shotgun (WGS) entry which is preliminary data.</text>
</comment>
<dbReference type="InterPro" id="IPR000620">
    <property type="entry name" value="EamA_dom"/>
</dbReference>
<gene>
    <name evidence="7" type="ORF">RED65_12024</name>
</gene>
<dbReference type="RefSeq" id="WP_007018686.1">
    <property type="nucleotide sequence ID" value="NZ_CH724118.1"/>
</dbReference>